<gene>
    <name evidence="4" type="ORF">OHT75_08595</name>
</gene>
<dbReference type="Gene3D" id="3.20.20.450">
    <property type="entry name" value="EAL domain"/>
    <property type="match status" value="1"/>
</dbReference>
<dbReference type="Proteomes" id="UP001163714">
    <property type="component" value="Unassembled WGS sequence"/>
</dbReference>
<proteinExistence type="predicted"/>
<dbReference type="Pfam" id="PF13426">
    <property type="entry name" value="PAS_9"/>
    <property type="match status" value="1"/>
</dbReference>
<dbReference type="NCBIfam" id="TIGR00229">
    <property type="entry name" value="sensory_box"/>
    <property type="match status" value="1"/>
</dbReference>
<dbReference type="SMART" id="SM00052">
    <property type="entry name" value="EAL"/>
    <property type="match status" value="1"/>
</dbReference>
<feature type="domain" description="GGDEF" evidence="3">
    <location>
        <begin position="1087"/>
        <end position="1220"/>
    </location>
</feature>
<dbReference type="InterPro" id="IPR035919">
    <property type="entry name" value="EAL_sf"/>
</dbReference>
<dbReference type="RefSeq" id="WP_264726079.1">
    <property type="nucleotide sequence ID" value="NZ_JAPDMX010000022.1"/>
</dbReference>
<dbReference type="InterPro" id="IPR000160">
    <property type="entry name" value="GGDEF_dom"/>
</dbReference>
<feature type="domain" description="EAL" evidence="2">
    <location>
        <begin position="1229"/>
        <end position="1484"/>
    </location>
</feature>
<dbReference type="SMART" id="SM00086">
    <property type="entry name" value="PAC"/>
    <property type="match status" value="2"/>
</dbReference>
<dbReference type="CDD" id="cd00130">
    <property type="entry name" value="PAS"/>
    <property type="match status" value="1"/>
</dbReference>
<evidence type="ECO:0000313" key="5">
    <source>
        <dbReference type="Proteomes" id="UP001163714"/>
    </source>
</evidence>
<dbReference type="PROSITE" id="PS50887">
    <property type="entry name" value="GGDEF"/>
    <property type="match status" value="1"/>
</dbReference>
<dbReference type="InterPro" id="IPR043128">
    <property type="entry name" value="Rev_trsase/Diguanyl_cyclase"/>
</dbReference>
<keyword evidence="5" id="KW-1185">Reference proteome</keyword>
<dbReference type="SUPFAM" id="SSF55785">
    <property type="entry name" value="PYP-like sensor domain (PAS domain)"/>
    <property type="match status" value="2"/>
</dbReference>
<dbReference type="InterPro" id="IPR001610">
    <property type="entry name" value="PAC"/>
</dbReference>
<dbReference type="Gene3D" id="2.130.10.10">
    <property type="entry name" value="YVTN repeat-like/Quinoprotein amine dehydrogenase"/>
    <property type="match status" value="2"/>
</dbReference>
<dbReference type="InterPro" id="IPR013783">
    <property type="entry name" value="Ig-like_fold"/>
</dbReference>
<dbReference type="Gene3D" id="2.60.40.10">
    <property type="entry name" value="Immunoglobulins"/>
    <property type="match status" value="1"/>
</dbReference>
<dbReference type="InterPro" id="IPR052155">
    <property type="entry name" value="Biofilm_reg_signaling"/>
</dbReference>
<dbReference type="Gene3D" id="3.30.450.20">
    <property type="entry name" value="PAS domain"/>
    <property type="match status" value="2"/>
</dbReference>
<sequence>MHRILLLTVAVFLYLLPNFPVLGNDFIQRVFNARDGLANTVINDIYFDSYGYTWLATAEGLYRVSNNSIRRIDKIGSESILAEHRLHLIVSAADDHLLFTTDNRLYLYNIPEHIFTEVFQPPAQDDVSDSSVSQVSVGIASIIQHDEYNLALLGKNGKRFLFNVETKKLSSVDDRVLSPDSTWVSQLALNNDEVIFAATDRLELHTQSNEVIDFKWHLDNGAIRGLFQDSQQGLWLYSTKGLFSIDVEQQQIHPIKDKVFYIDSMVEDANGLLWMGSRSGLISWNVETNETINYQAELKQHAKIDYIHALAIDHNQLIWIGGSGDGLALAASEPDFLIDTFSQSAPYRLNNEMIWAIHQHGDQLWVGTDGGLEAIDTINKSSQVIIPEGLGLNDSIYQIDTLDDTHISLSTTNGIFVVNTETFASQRFSEWTGGKNSLKNKTIYQSYADPMILGRIWYLTSKGIYFWDKGSADLTQLVFNPKSPALNSASYRVILRDKAGRLWVGGDKSFGYFNQNNQYVSKNNLFSHMNGIPLLFNVTEVKKDLFWLGTSQNGLFEYNFTTEELTDLDKRLNIDCNSTMFFQEMDETYLIGCSSSIIKIDKKTQAINSYTYKDGFISAELNEAAIFYQANKGLYIGTPDGAMLIDPNKLSNRINNDQVLLESVSIYYADQTDLYLLPEKLKVVKPGASLVSFQISDLDYLDDSPMSLQYRLLKRGKEPSNFVLLEGQSQINLSGLTAGDYTLELLYKNRSVWSEQPFKFGFTVEEFWWQSQLFRGMVVFIILLMAFSLSLYRQRQVSRFKRVNQALIQSDDRLSQALKGSDSDLWEWRDDTQTIVLENRSAILGSNLKIVRRLQDIPIHSGDIARVTKAWVAFLKSETNMIDVEYRYLHDSGLWRWMRVRGRAVSWHPSTHRLESAAGIYSDITAQRELESEVHLFAEAFKNTSEGMIILDANKNVKVSNHAANLILGLSDDLINGISFADIVVSSQVPLNIDKLFAKDNFWSGERALLRADGLPCPVWLNISKMQNESESVLHYVVVFSDITDRKQNEIKLKRLANTDTLTGLSNRSQFLTTLNKIVKEARVSGEKLALLFLDLDRFKSVNDSYGHSMGDALLVEASQRLQSCLTTEHVLCRFGGDEFVILLRNIDNGNMINHVADKLLKQIEMPFKLYGREFFISTSIGISCWPEDCQDPEMLIKNADLAMYHAKDEGKGNFQYYSAERNAEALYHLRLESDLRKAIERNELELHYQPQIDILHNDRFVGMEALLRWKHPTEGYVRPDIFIKVAESCGFIIDIDCWVLKQACLDGARWHQHYQQNFKLSVNVSAVHFRQNSFIDFVKTTLADTDFPASKLCLEITEGVLMKELHVATQHLSQLKALGVQVAIDDFGTGYSSLAYLRTFEVNTLKIDRSFLIDIADNQADQAIVSSIIELARNLKLNVVAEGIETHEQLEQVFSRGCYIIQGYYFAKPMPRNELDTFMGIDTKSRVISFDN</sequence>
<feature type="domain" description="PAC" evidence="1">
    <location>
        <begin position="1003"/>
        <end position="1055"/>
    </location>
</feature>
<dbReference type="SMART" id="SM00091">
    <property type="entry name" value="PAS"/>
    <property type="match status" value="1"/>
</dbReference>
<reference evidence="4" key="1">
    <citation type="submission" date="2022-10" db="EMBL/GenBank/DDBJ databases">
        <title>Shewanella flava sp. nov, isolated from the estuary of the Fenhe River into the Yellow River.</title>
        <authorList>
            <person name="Li Y."/>
        </authorList>
    </citation>
    <scope>NUCLEOTIDE SEQUENCE</scope>
    <source>
        <strain evidence="4">FYR11-62</strain>
    </source>
</reference>
<evidence type="ECO:0000313" key="4">
    <source>
        <dbReference type="EMBL" id="MCW3172535.1"/>
    </source>
</evidence>
<dbReference type="SUPFAM" id="SSF141868">
    <property type="entry name" value="EAL domain-like"/>
    <property type="match status" value="1"/>
</dbReference>
<protein>
    <submittedName>
        <fullName evidence="4">EAL domain-containing protein</fullName>
    </submittedName>
</protein>
<dbReference type="CDD" id="cd01949">
    <property type="entry name" value="GGDEF"/>
    <property type="match status" value="1"/>
</dbReference>
<dbReference type="PANTHER" id="PTHR44757:SF2">
    <property type="entry name" value="BIOFILM ARCHITECTURE MAINTENANCE PROTEIN MBAA"/>
    <property type="match status" value="1"/>
</dbReference>
<organism evidence="4 5">
    <name type="scientific">Shewanella subflava</name>
    <dbReference type="NCBI Taxonomy" id="2986476"/>
    <lineage>
        <taxon>Bacteria</taxon>
        <taxon>Pseudomonadati</taxon>
        <taxon>Pseudomonadota</taxon>
        <taxon>Gammaproteobacteria</taxon>
        <taxon>Alteromonadales</taxon>
        <taxon>Shewanellaceae</taxon>
        <taxon>Shewanella</taxon>
    </lineage>
</organism>
<dbReference type="Pfam" id="PF00563">
    <property type="entry name" value="EAL"/>
    <property type="match status" value="1"/>
</dbReference>
<dbReference type="InterPro" id="IPR029787">
    <property type="entry name" value="Nucleotide_cyclase"/>
</dbReference>
<dbReference type="Pfam" id="PF00990">
    <property type="entry name" value="GGDEF"/>
    <property type="match status" value="1"/>
</dbReference>
<dbReference type="InterPro" id="IPR015943">
    <property type="entry name" value="WD40/YVTN_repeat-like_dom_sf"/>
</dbReference>
<comment type="caution">
    <text evidence="4">The sequence shown here is derived from an EMBL/GenBank/DDBJ whole genome shotgun (WGS) entry which is preliminary data.</text>
</comment>
<dbReference type="InterPro" id="IPR000700">
    <property type="entry name" value="PAS-assoc_C"/>
</dbReference>
<dbReference type="PANTHER" id="PTHR44757">
    <property type="entry name" value="DIGUANYLATE CYCLASE DGCP"/>
    <property type="match status" value="1"/>
</dbReference>
<feature type="domain" description="PAC" evidence="1">
    <location>
        <begin position="882"/>
        <end position="936"/>
    </location>
</feature>
<evidence type="ECO:0000259" key="2">
    <source>
        <dbReference type="PROSITE" id="PS50883"/>
    </source>
</evidence>
<dbReference type="NCBIfam" id="TIGR00254">
    <property type="entry name" value="GGDEF"/>
    <property type="match status" value="1"/>
</dbReference>
<dbReference type="InterPro" id="IPR000014">
    <property type="entry name" value="PAS"/>
</dbReference>
<evidence type="ECO:0000259" key="3">
    <source>
        <dbReference type="PROSITE" id="PS50887"/>
    </source>
</evidence>
<dbReference type="Gene3D" id="3.30.70.270">
    <property type="match status" value="1"/>
</dbReference>
<dbReference type="InterPro" id="IPR001633">
    <property type="entry name" value="EAL_dom"/>
</dbReference>
<dbReference type="SUPFAM" id="SSF63829">
    <property type="entry name" value="Calcium-dependent phosphotriesterase"/>
    <property type="match status" value="1"/>
</dbReference>
<accession>A0ABT3I9C4</accession>
<dbReference type="SUPFAM" id="SSF55073">
    <property type="entry name" value="Nucleotide cyclase"/>
    <property type="match status" value="1"/>
</dbReference>
<dbReference type="InterPro" id="IPR035965">
    <property type="entry name" value="PAS-like_dom_sf"/>
</dbReference>
<name>A0ABT3I9C4_9GAMM</name>
<dbReference type="SMART" id="SM00267">
    <property type="entry name" value="GGDEF"/>
    <property type="match status" value="1"/>
</dbReference>
<evidence type="ECO:0000259" key="1">
    <source>
        <dbReference type="PROSITE" id="PS50113"/>
    </source>
</evidence>
<dbReference type="PROSITE" id="PS50113">
    <property type="entry name" value="PAC"/>
    <property type="match status" value="2"/>
</dbReference>
<dbReference type="PROSITE" id="PS50883">
    <property type="entry name" value="EAL"/>
    <property type="match status" value="1"/>
</dbReference>
<dbReference type="EMBL" id="JAPDMX010000022">
    <property type="protein sequence ID" value="MCW3172535.1"/>
    <property type="molecule type" value="Genomic_DNA"/>
</dbReference>
<dbReference type="CDD" id="cd01948">
    <property type="entry name" value="EAL"/>
    <property type="match status" value="1"/>
</dbReference>